<keyword evidence="2" id="KW-1185">Reference proteome</keyword>
<evidence type="ECO:0000313" key="1">
    <source>
        <dbReference type="EMBL" id="SHF41536.1"/>
    </source>
</evidence>
<dbReference type="Proteomes" id="UP000184476">
    <property type="component" value="Unassembled WGS sequence"/>
</dbReference>
<protein>
    <submittedName>
        <fullName evidence="1">Uncharacterized protein</fullName>
    </submittedName>
</protein>
<accession>A0A1M5BGJ3</accession>
<proteinExistence type="predicted"/>
<evidence type="ECO:0000313" key="2">
    <source>
        <dbReference type="Proteomes" id="UP000184476"/>
    </source>
</evidence>
<dbReference type="EMBL" id="FQVL01000023">
    <property type="protein sequence ID" value="SHF41536.1"/>
    <property type="molecule type" value="Genomic_DNA"/>
</dbReference>
<sequence length="289" mass="32275">MATINIADLNKAAVLAALYNNAKPQGKSWLWYRMTIKQAQALLVTHVDFKFDGVNNRVLKVDLSGEEFDSSLYDLHNGTGKAERTVNHLRETGFVECSNIDIADLDKAAVLAALFNGAKPQGNGGNYLRWMSTKKARSFQVRTYKFGCESDRILKVDLSGEEFDSSLYDRHNGEGMADRVVNRLRAGYIDISGLDKAAVLAALYCNAKSLRMPRKVYVPYSGRIFITIEQAQSYLDGGLTFDTIEDHVLRIDLSGEEFNPSRYDRFNGAGKAQRVIEHLRMTGSISLLT</sequence>
<dbReference type="AlphaFoldDB" id="A0A1M5BGJ3"/>
<name>A0A1M5BGJ3_9BACL</name>
<dbReference type="OrthoDB" id="3036023at2"/>
<dbReference type="RefSeq" id="WP_073158551.1">
    <property type="nucleotide sequence ID" value="NZ_FQVL01000023.1"/>
</dbReference>
<organism evidence="1 2">
    <name type="scientific">Seinonella peptonophila</name>
    <dbReference type="NCBI Taxonomy" id="112248"/>
    <lineage>
        <taxon>Bacteria</taxon>
        <taxon>Bacillati</taxon>
        <taxon>Bacillota</taxon>
        <taxon>Bacilli</taxon>
        <taxon>Bacillales</taxon>
        <taxon>Thermoactinomycetaceae</taxon>
        <taxon>Seinonella</taxon>
    </lineage>
</organism>
<gene>
    <name evidence="1" type="ORF">SAMN05444392_12325</name>
</gene>
<reference evidence="1 2" key="1">
    <citation type="submission" date="2016-11" db="EMBL/GenBank/DDBJ databases">
        <authorList>
            <person name="Jaros S."/>
            <person name="Januszkiewicz K."/>
            <person name="Wedrychowicz H."/>
        </authorList>
    </citation>
    <scope>NUCLEOTIDE SEQUENCE [LARGE SCALE GENOMIC DNA]</scope>
    <source>
        <strain evidence="1 2">DSM 44666</strain>
    </source>
</reference>